<evidence type="ECO:0000313" key="3">
    <source>
        <dbReference type="Proteomes" id="UP001609186"/>
    </source>
</evidence>
<evidence type="ECO:0000313" key="2">
    <source>
        <dbReference type="EMBL" id="MFH5254756.1"/>
    </source>
</evidence>
<evidence type="ECO:0000259" key="1">
    <source>
        <dbReference type="Pfam" id="PF08845"/>
    </source>
</evidence>
<sequence>MQRKRDIGRYGLQAIYDESCEPLHLWLKIVGRWLIHDVGFHAGQKLHVHVEHGKLTITAAQITPDCG</sequence>
<feature type="domain" description="Toxin SymE-like" evidence="1">
    <location>
        <begin position="26"/>
        <end position="59"/>
    </location>
</feature>
<organism evidence="2 3">
    <name type="scientific">Burkholderia semiarida</name>
    <dbReference type="NCBI Taxonomy" id="2843303"/>
    <lineage>
        <taxon>Bacteria</taxon>
        <taxon>Pseudomonadati</taxon>
        <taxon>Pseudomonadota</taxon>
        <taxon>Betaproteobacteria</taxon>
        <taxon>Burkholderiales</taxon>
        <taxon>Burkholderiaceae</taxon>
        <taxon>Burkholderia</taxon>
        <taxon>Burkholderia cepacia complex</taxon>
    </lineage>
</organism>
<gene>
    <name evidence="2" type="ORF">ACGTRS_26325</name>
</gene>
<dbReference type="RefSeq" id="WP_099317098.1">
    <property type="nucleotide sequence ID" value="NZ_CP136804.1"/>
</dbReference>
<protein>
    <submittedName>
        <fullName evidence="2">SymE family type I addiction module toxin</fullName>
    </submittedName>
</protein>
<proteinExistence type="predicted"/>
<name>A0ABW7LCK9_9BURK</name>
<dbReference type="InterPro" id="IPR014944">
    <property type="entry name" value="Toxin_SymE-like"/>
</dbReference>
<keyword evidence="3" id="KW-1185">Reference proteome</keyword>
<comment type="caution">
    <text evidence="2">The sequence shown here is derived from an EMBL/GenBank/DDBJ whole genome shotgun (WGS) entry which is preliminary data.</text>
</comment>
<dbReference type="EMBL" id="JBIMPM010000040">
    <property type="protein sequence ID" value="MFH5254756.1"/>
    <property type="molecule type" value="Genomic_DNA"/>
</dbReference>
<reference evidence="2 3" key="1">
    <citation type="submission" date="2024-10" db="EMBL/GenBank/DDBJ databases">
        <title>Burkholderia semiarida in Mexico.</title>
        <authorList>
            <person name="Estrada P."/>
        </authorList>
    </citation>
    <scope>NUCLEOTIDE SEQUENCE [LARGE SCALE GENOMIC DNA]</scope>
    <source>
        <strain evidence="2 3">CLM7-1</strain>
    </source>
</reference>
<dbReference type="Pfam" id="PF08845">
    <property type="entry name" value="SymE_toxin"/>
    <property type="match status" value="1"/>
</dbReference>
<dbReference type="Proteomes" id="UP001609186">
    <property type="component" value="Unassembled WGS sequence"/>
</dbReference>
<accession>A0ABW7LCK9</accession>